<protein>
    <submittedName>
        <fullName evidence="1">Uncharacterized protein</fullName>
    </submittedName>
</protein>
<dbReference type="RefSeq" id="WP_035106904.1">
    <property type="nucleotide sequence ID" value="NZ_CP011311.1"/>
</dbReference>
<organism evidence="1 2">
    <name type="scientific">Corynebacterium camporealensis</name>
    <dbReference type="NCBI Taxonomy" id="161896"/>
    <lineage>
        <taxon>Bacteria</taxon>
        <taxon>Bacillati</taxon>
        <taxon>Actinomycetota</taxon>
        <taxon>Actinomycetes</taxon>
        <taxon>Mycobacteriales</taxon>
        <taxon>Corynebacteriaceae</taxon>
        <taxon>Corynebacterium</taxon>
    </lineage>
</organism>
<name>A0A0F6TA03_9CORY</name>
<evidence type="ECO:0000313" key="2">
    <source>
        <dbReference type="Proteomes" id="UP000033566"/>
    </source>
</evidence>
<gene>
    <name evidence="1" type="ORF">UL81_03250</name>
</gene>
<dbReference type="STRING" id="161896.UL81_03250"/>
<dbReference type="PATRIC" id="fig|161896.4.peg.642"/>
<dbReference type="Proteomes" id="UP000033566">
    <property type="component" value="Chromosome"/>
</dbReference>
<accession>A0A0F6TA03</accession>
<dbReference type="OrthoDB" id="4427130at2"/>
<reference evidence="1 2" key="1">
    <citation type="journal article" date="2015" name="Genome Announc.">
        <title>Complete Genome Sequence of Corynebacterium camporealensis DSM 44610, Isolated from the Milk of a Manchega Sheep with Subclinical Mastitis.</title>
        <authorList>
            <person name="Ruckert C."/>
            <person name="Albersmeier A."/>
            <person name="Winkler A."/>
            <person name="Tauch A."/>
        </authorList>
    </citation>
    <scope>NUCLEOTIDE SEQUENCE [LARGE SCALE GENOMIC DNA]</scope>
    <source>
        <strain evidence="1 2">DSM 44610</strain>
    </source>
</reference>
<dbReference type="AlphaFoldDB" id="A0A0F6TA03"/>
<keyword evidence="2" id="KW-1185">Reference proteome</keyword>
<dbReference type="EMBL" id="CP011311">
    <property type="protein sequence ID" value="AKE38631.1"/>
    <property type="molecule type" value="Genomic_DNA"/>
</dbReference>
<dbReference type="HOGENOM" id="CLU_060550_0_0_11"/>
<sequence length="253" mass="27117">MTFPPEHILTAFHAEASTQSRQLGAAWDNGVLVGDVVYAMAGPWASWSAKLREKLKVHGARVVRPVVASDGRYTAAGWKANQYVPGGLRGRADEAAQLALRIDAVLADVPVPGNRDDVFARAERAAWEETGEAIVALPADVPVQVGHADVLGTTLFAAANPPTIVDVVPTAAPRPAGWSAALVIVDGLIAGVVDDAVCRRFNHVPHMDQLLLRAVAYRRHVNNLHPASKSNVRSEIERVEEMLVSRASEILAE</sequence>
<evidence type="ECO:0000313" key="1">
    <source>
        <dbReference type="EMBL" id="AKE38631.1"/>
    </source>
</evidence>
<proteinExistence type="predicted"/>
<dbReference type="KEGG" id="ccj:UL81_03250"/>